<proteinExistence type="evidence at transcript level"/>
<reference evidence="1" key="1">
    <citation type="submission" date="2014-09" db="EMBL/GenBank/DDBJ databases">
        <title>Coevolution between plastid and nuclear genomes in Geraniaceae.</title>
        <authorList>
            <person name="Zhang J."/>
            <person name="Ruhlman T.A."/>
            <person name="Sabir J."/>
            <person name="Blazier J.C."/>
            <person name="Jansen R.K."/>
        </authorList>
    </citation>
    <scope>NUCLEOTIDE SEQUENCE</scope>
</reference>
<name>A0A0G4ALR8_9ROSI</name>
<dbReference type="PANTHER" id="PTHR28106:SF1">
    <property type="entry name" value="MITOCHONDRIAL ATPASE COMPLEX SUBUNIT ATP10"/>
    <property type="match status" value="1"/>
</dbReference>
<dbReference type="GO" id="GO:0033615">
    <property type="term" value="P:mitochondrial proton-transporting ATP synthase complex assembly"/>
    <property type="evidence" value="ECO:0007669"/>
    <property type="project" value="TreeGrafter"/>
</dbReference>
<dbReference type="GO" id="GO:0005743">
    <property type="term" value="C:mitochondrial inner membrane"/>
    <property type="evidence" value="ECO:0007669"/>
    <property type="project" value="TreeGrafter"/>
</dbReference>
<protein>
    <submittedName>
        <fullName evidence="1">AT1G08220-like protein</fullName>
    </submittedName>
</protein>
<accession>A0A0G4ALR8</accession>
<evidence type="ECO:0000313" key="1">
    <source>
        <dbReference type="EMBL" id="AKM76488.1"/>
    </source>
</evidence>
<dbReference type="PANTHER" id="PTHR28106">
    <property type="entry name" value="MITOCHONDRIAL ATPASE COMPLEX SUBUNIT ATP10"/>
    <property type="match status" value="1"/>
</dbReference>
<dbReference type="AlphaFoldDB" id="A0A0G4ALR8"/>
<dbReference type="InterPro" id="IPR007849">
    <property type="entry name" value="ATP10"/>
</dbReference>
<sequence>MMRSKRLIHYISSISPTIRSSRIVARGEEDKFASLPSPLLAQWSYNRFFDIHKMVNKEAIEKERERLADELNRGYFADMNELEKHGGKIAAANKIIIPALAAPKFPAFEVTYSDGRTLKLPIVFNGNAANADGMPNPKASLLCLSFRANSQAMVNSWSMPFLDTFSASKDVELYEVSFIDFKLLCWNPIKKLLLRSLRSSNPVGRSDALQRQIVYSFGDHYYFRKELRILNLLTGYIYLLDKFGRIRWQGSGLASKEELASLLSCTSFLLEER</sequence>
<dbReference type="Pfam" id="PF05176">
    <property type="entry name" value="ATP-synt_10"/>
    <property type="match status" value="1"/>
</dbReference>
<dbReference type="EMBL" id="KM461245">
    <property type="protein sequence ID" value="AKM76488.1"/>
    <property type="molecule type" value="mRNA"/>
</dbReference>
<organism evidence="1">
    <name type="scientific">Monsonia emarginata</name>
    <dbReference type="NCBI Taxonomy" id="28966"/>
    <lineage>
        <taxon>Eukaryota</taxon>
        <taxon>Viridiplantae</taxon>
        <taxon>Streptophyta</taxon>
        <taxon>Embryophyta</taxon>
        <taxon>Tracheophyta</taxon>
        <taxon>Spermatophyta</taxon>
        <taxon>Magnoliopsida</taxon>
        <taxon>eudicotyledons</taxon>
        <taxon>Gunneridae</taxon>
        <taxon>Pentapetalae</taxon>
        <taxon>rosids</taxon>
        <taxon>malvids</taxon>
        <taxon>Geraniales</taxon>
        <taxon>Geraniaceae</taxon>
        <taxon>Monsonia</taxon>
    </lineage>
</organism>